<dbReference type="Pfam" id="PF00589">
    <property type="entry name" value="Phage_integrase"/>
    <property type="match status" value="1"/>
</dbReference>
<dbReference type="PANTHER" id="PTHR30349:SF81">
    <property type="entry name" value="TYROSINE RECOMBINASE XERC"/>
    <property type="match status" value="1"/>
</dbReference>
<sequence>MLREHGHVRQNPADLIPAPKRPDKLPRALKASEVAALLDRIPTSTPLELRDRALFELAYACGLRAEELVDLDVGSIDFDAEEVRVEGKGAKTRFVPVGESALRAVSRYLERARAALAAGDGEYALFLSKSGKRLSTSDVRRRLRVWERHAEVHGGLSPHALRHSFATHLLEGGADLRAIQELLGHASVSTTQIYTRVDSARLKSAYARSHPRA</sequence>
<dbReference type="SUPFAM" id="SSF56349">
    <property type="entry name" value="DNA breaking-rejoining enzymes"/>
    <property type="match status" value="1"/>
</dbReference>
<protein>
    <submittedName>
        <fullName evidence="4">Site-specific tyrosine recombinase XerC</fullName>
    </submittedName>
</protein>
<dbReference type="InterPro" id="IPR002104">
    <property type="entry name" value="Integrase_catalytic"/>
</dbReference>
<dbReference type="CDD" id="cd00798">
    <property type="entry name" value="INT_XerDC_C"/>
    <property type="match status" value="1"/>
</dbReference>
<dbReference type="PANTHER" id="PTHR30349">
    <property type="entry name" value="PHAGE INTEGRASE-RELATED"/>
    <property type="match status" value="1"/>
</dbReference>
<dbReference type="InterPro" id="IPR011010">
    <property type="entry name" value="DNA_brk_join_enz"/>
</dbReference>
<dbReference type="InterPro" id="IPR013762">
    <property type="entry name" value="Integrase-like_cat_sf"/>
</dbReference>
<dbReference type="GO" id="GO:0006310">
    <property type="term" value="P:DNA recombination"/>
    <property type="evidence" value="ECO:0007669"/>
    <property type="project" value="UniProtKB-KW"/>
</dbReference>
<keyword evidence="1" id="KW-0233">DNA recombination</keyword>
<name>A0A6J4T053_9ACTN</name>
<dbReference type="GO" id="GO:0003677">
    <property type="term" value="F:DNA binding"/>
    <property type="evidence" value="ECO:0007669"/>
    <property type="project" value="InterPro"/>
</dbReference>
<evidence type="ECO:0000256" key="1">
    <source>
        <dbReference type="ARBA" id="ARBA00023172"/>
    </source>
</evidence>
<proteinExistence type="predicted"/>
<dbReference type="PROSITE" id="PS51898">
    <property type="entry name" value="TYR_RECOMBINASE"/>
    <property type="match status" value="1"/>
</dbReference>
<organism evidence="4">
    <name type="scientific">uncultured Solirubrobacteraceae bacterium</name>
    <dbReference type="NCBI Taxonomy" id="1162706"/>
    <lineage>
        <taxon>Bacteria</taxon>
        <taxon>Bacillati</taxon>
        <taxon>Actinomycetota</taxon>
        <taxon>Thermoleophilia</taxon>
        <taxon>Solirubrobacterales</taxon>
        <taxon>Solirubrobacteraceae</taxon>
        <taxon>environmental samples</taxon>
    </lineage>
</organism>
<dbReference type="GO" id="GO:0015074">
    <property type="term" value="P:DNA integration"/>
    <property type="evidence" value="ECO:0007669"/>
    <property type="project" value="InterPro"/>
</dbReference>
<dbReference type="Gene3D" id="1.10.443.10">
    <property type="entry name" value="Intergrase catalytic core"/>
    <property type="match status" value="1"/>
</dbReference>
<evidence type="ECO:0000259" key="3">
    <source>
        <dbReference type="PROSITE" id="PS51898"/>
    </source>
</evidence>
<evidence type="ECO:0000256" key="2">
    <source>
        <dbReference type="SAM" id="MobiDB-lite"/>
    </source>
</evidence>
<dbReference type="EMBL" id="CADCVT010000251">
    <property type="protein sequence ID" value="CAA9510034.1"/>
    <property type="molecule type" value="Genomic_DNA"/>
</dbReference>
<dbReference type="InterPro" id="IPR050090">
    <property type="entry name" value="Tyrosine_recombinase_XerCD"/>
</dbReference>
<reference evidence="4" key="1">
    <citation type="submission" date="2020-02" db="EMBL/GenBank/DDBJ databases">
        <authorList>
            <person name="Meier V. D."/>
        </authorList>
    </citation>
    <scope>NUCLEOTIDE SEQUENCE</scope>
    <source>
        <strain evidence="4">AVDCRST_MAG85</strain>
    </source>
</reference>
<feature type="region of interest" description="Disordered" evidence="2">
    <location>
        <begin position="1"/>
        <end position="22"/>
    </location>
</feature>
<feature type="domain" description="Tyr recombinase" evidence="3">
    <location>
        <begin position="24"/>
        <end position="207"/>
    </location>
</feature>
<accession>A0A6J4T053</accession>
<gene>
    <name evidence="4" type="ORF">AVDCRST_MAG85-2284</name>
</gene>
<evidence type="ECO:0000313" key="4">
    <source>
        <dbReference type="EMBL" id="CAA9510034.1"/>
    </source>
</evidence>
<dbReference type="AlphaFoldDB" id="A0A6J4T053"/>